<accession>A0ACB0XRD9</accession>
<gene>
    <name evidence="1" type="ORF">MENTE1834_LOCUS2652</name>
</gene>
<evidence type="ECO:0000313" key="2">
    <source>
        <dbReference type="Proteomes" id="UP001497535"/>
    </source>
</evidence>
<comment type="caution">
    <text evidence="1">The sequence shown here is derived from an EMBL/GenBank/DDBJ whole genome shotgun (WGS) entry which is preliminary data.</text>
</comment>
<reference evidence="1" key="1">
    <citation type="submission" date="2023-11" db="EMBL/GenBank/DDBJ databases">
        <authorList>
            <person name="Poullet M."/>
        </authorList>
    </citation>
    <scope>NUCLEOTIDE SEQUENCE</scope>
    <source>
        <strain evidence="1">E1834</strain>
    </source>
</reference>
<sequence length="296" mass="35615">MKIKRKNSTKSLILNIVFTFLLCKFCDLIIWDFQYLLSVEAAIIPSNNIQTTKLPQLDLRENDEQENQPTPIVERIEIRLIDNKENGSNEKQLMIVDVVKKQGLVAATIQQQNELMDKQNTKPWFLVRIRQPYYHSKISEPFDQKNETSENEINNNLINNVEENNETVEIGDEMLNDNLLKNDSREEDKDYLEDERNRTLVFDDREECLLNKANLEKKIIQRLVNERRRIVRTIKKINRNQSQLCRMDRRRNQEKVLYRKCPMWRREKFFLYYALMRITYCGNHARWPGGIYYNEY</sequence>
<keyword evidence="2" id="KW-1185">Reference proteome</keyword>
<proteinExistence type="predicted"/>
<protein>
    <submittedName>
        <fullName evidence="1">Uncharacterized protein</fullName>
    </submittedName>
</protein>
<organism evidence="1 2">
    <name type="scientific">Meloidogyne enterolobii</name>
    <name type="common">Root-knot nematode worm</name>
    <name type="synonym">Meloidogyne mayaguensis</name>
    <dbReference type="NCBI Taxonomy" id="390850"/>
    <lineage>
        <taxon>Eukaryota</taxon>
        <taxon>Metazoa</taxon>
        <taxon>Ecdysozoa</taxon>
        <taxon>Nematoda</taxon>
        <taxon>Chromadorea</taxon>
        <taxon>Rhabditida</taxon>
        <taxon>Tylenchina</taxon>
        <taxon>Tylenchomorpha</taxon>
        <taxon>Tylenchoidea</taxon>
        <taxon>Meloidogynidae</taxon>
        <taxon>Meloidogyninae</taxon>
        <taxon>Meloidogyne</taxon>
    </lineage>
</organism>
<evidence type="ECO:0000313" key="1">
    <source>
        <dbReference type="EMBL" id="CAK5014246.1"/>
    </source>
</evidence>
<dbReference type="Proteomes" id="UP001497535">
    <property type="component" value="Unassembled WGS sequence"/>
</dbReference>
<dbReference type="EMBL" id="CAVMJV010000002">
    <property type="protein sequence ID" value="CAK5014246.1"/>
    <property type="molecule type" value="Genomic_DNA"/>
</dbReference>
<name>A0ACB0XRD9_MELEN</name>